<keyword evidence="1" id="KW-0812">Transmembrane</keyword>
<comment type="caution">
    <text evidence="5">The sequence shown here is derived from an EMBL/GenBank/DDBJ whole genome shotgun (WGS) entry which is preliminary data.</text>
</comment>
<protein>
    <submittedName>
        <fullName evidence="5">Uncharacterized protein</fullName>
    </submittedName>
</protein>
<keyword evidence="7" id="KW-1185">Reference proteome</keyword>
<name>A0A820NCE0_9BILA</name>
<evidence type="ECO:0000313" key="3">
    <source>
        <dbReference type="EMBL" id="CAF3441393.1"/>
    </source>
</evidence>
<dbReference type="Proteomes" id="UP000663825">
    <property type="component" value="Unassembled WGS sequence"/>
</dbReference>
<dbReference type="AlphaFoldDB" id="A0A820NCE0"/>
<evidence type="ECO:0000313" key="4">
    <source>
        <dbReference type="EMBL" id="CAF3662954.1"/>
    </source>
</evidence>
<accession>A0A820NCE0</accession>
<organism evidence="5 7">
    <name type="scientific">Rotaria socialis</name>
    <dbReference type="NCBI Taxonomy" id="392032"/>
    <lineage>
        <taxon>Eukaryota</taxon>
        <taxon>Metazoa</taxon>
        <taxon>Spiralia</taxon>
        <taxon>Gnathifera</taxon>
        <taxon>Rotifera</taxon>
        <taxon>Eurotatoria</taxon>
        <taxon>Bdelloidea</taxon>
        <taxon>Philodinida</taxon>
        <taxon>Philodinidae</taxon>
        <taxon>Rotaria</taxon>
    </lineage>
</organism>
<proteinExistence type="predicted"/>
<keyword evidence="1" id="KW-1133">Transmembrane helix</keyword>
<dbReference type="EMBL" id="CAJOBS010000061">
    <property type="protein sequence ID" value="CAF4483287.1"/>
    <property type="molecule type" value="Genomic_DNA"/>
</dbReference>
<dbReference type="Proteomes" id="UP000663873">
    <property type="component" value="Unassembled WGS sequence"/>
</dbReference>
<evidence type="ECO:0000256" key="2">
    <source>
        <dbReference type="SAM" id="SignalP"/>
    </source>
</evidence>
<gene>
    <name evidence="4" type="ORF">KIK155_LOCUS24160</name>
    <name evidence="3" type="ORF">TIS948_LOCUS31222</name>
    <name evidence="6" type="ORF">TOA249_LOCUS2002</name>
    <name evidence="5" type="ORF">UJA718_LOCUS18151</name>
</gene>
<dbReference type="EMBL" id="CAJOBP010003037">
    <property type="protein sequence ID" value="CAF4386970.1"/>
    <property type="molecule type" value="Genomic_DNA"/>
</dbReference>
<keyword evidence="2" id="KW-0732">Signal</keyword>
<evidence type="ECO:0000256" key="1">
    <source>
        <dbReference type="SAM" id="Phobius"/>
    </source>
</evidence>
<dbReference type="EMBL" id="CAJNYV010004285">
    <property type="protein sequence ID" value="CAF3662954.1"/>
    <property type="molecule type" value="Genomic_DNA"/>
</dbReference>
<feature type="transmembrane region" description="Helical" evidence="1">
    <location>
        <begin position="253"/>
        <end position="276"/>
    </location>
</feature>
<keyword evidence="1" id="KW-0472">Membrane</keyword>
<evidence type="ECO:0000313" key="7">
    <source>
        <dbReference type="Proteomes" id="UP000663873"/>
    </source>
</evidence>
<dbReference type="OrthoDB" id="9994598at2759"/>
<feature type="signal peptide" evidence="2">
    <location>
        <begin position="1"/>
        <end position="20"/>
    </location>
</feature>
<dbReference type="EMBL" id="CAJNXB010005697">
    <property type="protein sequence ID" value="CAF3441393.1"/>
    <property type="molecule type" value="Genomic_DNA"/>
</dbReference>
<reference evidence="5" key="1">
    <citation type="submission" date="2021-02" db="EMBL/GenBank/DDBJ databases">
        <authorList>
            <person name="Nowell W R."/>
        </authorList>
    </citation>
    <scope>NUCLEOTIDE SEQUENCE</scope>
</reference>
<dbReference type="Proteomes" id="UP000663838">
    <property type="component" value="Unassembled WGS sequence"/>
</dbReference>
<evidence type="ECO:0000313" key="5">
    <source>
        <dbReference type="EMBL" id="CAF4386970.1"/>
    </source>
</evidence>
<evidence type="ECO:0000313" key="6">
    <source>
        <dbReference type="EMBL" id="CAF4483287.1"/>
    </source>
</evidence>
<dbReference type="Proteomes" id="UP000663865">
    <property type="component" value="Unassembled WGS sequence"/>
</dbReference>
<feature type="chain" id="PRO_5036237078" evidence="2">
    <location>
        <begin position="21"/>
        <end position="357"/>
    </location>
</feature>
<sequence length="357" mass="41468">MNSLHWYLLITAFTLNQASATIIYLENCTYSLNLYKQYLNLLWSSNDSRTLHIQAVYSLSSNASLIPGHIYTNLFPSAALVPFFVQCKYPEYFSSKSYLSFTQCASTITNFLTRKNHESTRTNLYLKTILFMPNVSLLYIGEYNILLSNCSFKLNSKTYRLKPSDIFKFHIEYENSINNNNNNTTITTTCSKCNKRTSICYEKRCICRPGTTPFKLYKNNDYCIDTTSNCSYDSQRCLPSKSIPLFNKRSNQYFLILILLISLLFMLFLFLLWCLLRNARKHTFTDEKDLSSNPPIFTIHRHERTPSTISTTDSVKLNDYNCIDQHILANEYVSTIYEDYPKIISNKNNAEVVLILV</sequence>